<name>A0A7N4NZH0_SARHA</name>
<proteinExistence type="predicted"/>
<evidence type="ECO:0000256" key="7">
    <source>
        <dbReference type="SAM" id="MobiDB-lite"/>
    </source>
</evidence>
<dbReference type="InterPro" id="IPR050350">
    <property type="entry name" value="Compl-Cell_Adhes-Reg"/>
</dbReference>
<feature type="region of interest" description="Disordered" evidence="7">
    <location>
        <begin position="419"/>
        <end position="441"/>
    </location>
</feature>
<reference evidence="10" key="3">
    <citation type="submission" date="2025-09" db="UniProtKB">
        <authorList>
            <consortium name="Ensembl"/>
        </authorList>
    </citation>
    <scope>IDENTIFICATION</scope>
</reference>
<evidence type="ECO:0000313" key="10">
    <source>
        <dbReference type="Ensembl" id="ENSSHAP00000030853.1"/>
    </source>
</evidence>
<feature type="disulfide bond" evidence="6">
    <location>
        <begin position="338"/>
        <end position="365"/>
    </location>
</feature>
<accession>A0A7N4NZH0</accession>
<feature type="transmembrane region" description="Helical" evidence="8">
    <location>
        <begin position="380"/>
        <end position="404"/>
    </location>
</feature>
<evidence type="ECO:0000256" key="1">
    <source>
        <dbReference type="ARBA" id="ARBA00022659"/>
    </source>
</evidence>
<feature type="domain" description="Sushi" evidence="9">
    <location>
        <begin position="308"/>
        <end position="367"/>
    </location>
</feature>
<keyword evidence="3" id="KW-0677">Repeat</keyword>
<reference evidence="10" key="2">
    <citation type="submission" date="2025-08" db="UniProtKB">
        <authorList>
            <consortium name="Ensembl"/>
        </authorList>
    </citation>
    <scope>IDENTIFICATION</scope>
</reference>
<dbReference type="CDD" id="cd00033">
    <property type="entry name" value="CCP"/>
    <property type="match status" value="6"/>
</dbReference>
<protein>
    <recommendedName>
        <fullName evidence="9">Sushi domain-containing protein</fullName>
    </recommendedName>
</protein>
<dbReference type="Ensembl" id="ENSSHAT00000047201.1">
    <property type="protein sequence ID" value="ENSSHAP00000030853.1"/>
    <property type="gene ID" value="ENSSHAG00000027282.1"/>
</dbReference>
<keyword evidence="11" id="KW-1185">Reference proteome</keyword>
<evidence type="ECO:0000259" key="9">
    <source>
        <dbReference type="PROSITE" id="PS50923"/>
    </source>
</evidence>
<dbReference type="PROSITE" id="PS50923">
    <property type="entry name" value="SUSHI"/>
    <property type="match status" value="6"/>
</dbReference>
<dbReference type="PANTHER" id="PTHR19325:SF551">
    <property type="entry name" value="ZONA PELLUCIDA SPERM-BINDING PROTEIN 3 RECEPTOR"/>
    <property type="match status" value="1"/>
</dbReference>
<keyword evidence="8" id="KW-0472">Membrane</keyword>
<feature type="domain" description="Sushi" evidence="9">
    <location>
        <begin position="1"/>
        <end position="54"/>
    </location>
</feature>
<evidence type="ECO:0000256" key="2">
    <source>
        <dbReference type="ARBA" id="ARBA00022729"/>
    </source>
</evidence>
<dbReference type="FunCoup" id="A0A7N4NZH0">
    <property type="interactions" value="166"/>
</dbReference>
<dbReference type="InterPro" id="IPR000436">
    <property type="entry name" value="Sushi_SCR_CCP_dom"/>
</dbReference>
<evidence type="ECO:0000313" key="11">
    <source>
        <dbReference type="Proteomes" id="UP000007648"/>
    </source>
</evidence>
<feature type="domain" description="Sushi" evidence="9">
    <location>
        <begin position="55"/>
        <end position="116"/>
    </location>
</feature>
<reference evidence="10 11" key="1">
    <citation type="journal article" date="2011" name="Proc. Natl. Acad. Sci. U.S.A.">
        <title>Genetic diversity and population structure of the endangered marsupial Sarcophilus harrisii (Tasmanian devil).</title>
        <authorList>
            <person name="Miller W."/>
            <person name="Hayes V.M."/>
            <person name="Ratan A."/>
            <person name="Petersen D.C."/>
            <person name="Wittekindt N.E."/>
            <person name="Miller J."/>
            <person name="Walenz B."/>
            <person name="Knight J."/>
            <person name="Qi J."/>
            <person name="Zhao F."/>
            <person name="Wang Q."/>
            <person name="Bedoya-Reina O.C."/>
            <person name="Katiyar N."/>
            <person name="Tomsho L.P."/>
            <person name="Kasson L.M."/>
            <person name="Hardie R.A."/>
            <person name="Woodbridge P."/>
            <person name="Tindall E.A."/>
            <person name="Bertelsen M.F."/>
            <person name="Dixon D."/>
            <person name="Pyecroft S."/>
            <person name="Helgen K.M."/>
            <person name="Lesk A.M."/>
            <person name="Pringle T.H."/>
            <person name="Patterson N."/>
            <person name="Zhang Y."/>
            <person name="Kreiss A."/>
            <person name="Woods G.M."/>
            <person name="Jones M.E."/>
            <person name="Schuster S.C."/>
        </authorList>
    </citation>
    <scope>NUCLEOTIDE SEQUENCE [LARGE SCALE GENOMIC DNA]</scope>
</reference>
<dbReference type="InterPro" id="IPR035976">
    <property type="entry name" value="Sushi/SCR/CCP_sf"/>
</dbReference>
<dbReference type="Pfam" id="PF00084">
    <property type="entry name" value="Sushi"/>
    <property type="match status" value="6"/>
</dbReference>
<evidence type="ECO:0000256" key="6">
    <source>
        <dbReference type="PROSITE-ProRule" id="PRU00302"/>
    </source>
</evidence>
<dbReference type="SUPFAM" id="SSF57535">
    <property type="entry name" value="Complement control module/SCR domain"/>
    <property type="match status" value="6"/>
</dbReference>
<keyword evidence="2" id="KW-0732">Signal</keyword>
<dbReference type="GO" id="GO:0016020">
    <property type="term" value="C:membrane"/>
    <property type="evidence" value="ECO:0007669"/>
    <property type="project" value="UniProtKB-SubCell"/>
</dbReference>
<dbReference type="Proteomes" id="UP000007648">
    <property type="component" value="Unassembled WGS sequence"/>
</dbReference>
<evidence type="ECO:0000256" key="5">
    <source>
        <dbReference type="ARBA" id="ARBA00023180"/>
    </source>
</evidence>
<dbReference type="FunFam" id="2.10.70.10:FF:000014">
    <property type="entry name" value="Membrane cofactor protein"/>
    <property type="match status" value="1"/>
</dbReference>
<keyword evidence="8" id="KW-1133">Transmembrane helix</keyword>
<evidence type="ECO:0000256" key="3">
    <source>
        <dbReference type="ARBA" id="ARBA00022737"/>
    </source>
</evidence>
<evidence type="ECO:0000256" key="4">
    <source>
        <dbReference type="ARBA" id="ARBA00023157"/>
    </source>
</evidence>
<keyword evidence="8" id="KW-0812">Transmembrane</keyword>
<keyword evidence="4 6" id="KW-1015">Disulfide bond</keyword>
<dbReference type="PANTHER" id="PTHR19325">
    <property type="entry name" value="COMPLEMENT COMPONENT-RELATED SUSHI DOMAIN-CONTAINING"/>
    <property type="match status" value="1"/>
</dbReference>
<sequence length="441" mass="48845">MQLDATFINKNYFPINSTVTFVCRPGHTLSKFGQLISTCQENGTWSSVSGSCKKKSCPNPESLDNGRVEILTDILFGSQIEYSCEEGYTLIGDSKRLCEIAGNKVVWSGDVPVCKGSCNAPQQFLTMQLNATFINKNYFPINSTVTFVCRPGHTLSKFGQLISTCQENGTWSSVSGSCKKKSCPNPESLDNGRVEILTDILFGSQIEYSCEEGYTLIGDSKRLCEIAGNKVVWSGDVPVCKVITCVPPPNIQNGEHSDADKDLFSYGETVTYRCDSSVRDRFSLIGSNTIFCDKDGQWNTMPPQCKEVRCEIPQVDNAVPISGFGRSYTYRDTIIFECEKGYILQNNNKITCEADNNWSPALPVCYKEASVPPKEESQGLGPGIIFLIVITIVIALVIITIIIYRQKNRKKGKSATISVDYKASSKQENHSEESRYMVSEN</sequence>
<gene>
    <name evidence="10" type="primary">LOC100920900</name>
</gene>
<organism evidence="10 11">
    <name type="scientific">Sarcophilus harrisii</name>
    <name type="common">Tasmanian devil</name>
    <name type="synonym">Sarcophilus laniarius</name>
    <dbReference type="NCBI Taxonomy" id="9305"/>
    <lineage>
        <taxon>Eukaryota</taxon>
        <taxon>Metazoa</taxon>
        <taxon>Chordata</taxon>
        <taxon>Craniata</taxon>
        <taxon>Vertebrata</taxon>
        <taxon>Euteleostomi</taxon>
        <taxon>Mammalia</taxon>
        <taxon>Metatheria</taxon>
        <taxon>Dasyuromorphia</taxon>
        <taxon>Dasyuridae</taxon>
        <taxon>Sarcophilus</taxon>
    </lineage>
</organism>
<keyword evidence="5" id="KW-0325">Glycoprotein</keyword>
<evidence type="ECO:0000256" key="8">
    <source>
        <dbReference type="SAM" id="Phobius"/>
    </source>
</evidence>
<dbReference type="InParanoid" id="A0A7N4NZH0"/>
<dbReference type="SMART" id="SM00032">
    <property type="entry name" value="CCP"/>
    <property type="match status" value="6"/>
</dbReference>
<feature type="compositionally biased region" description="Basic and acidic residues" evidence="7">
    <location>
        <begin position="423"/>
        <end position="435"/>
    </location>
</feature>
<dbReference type="FunFam" id="2.10.70.10:FF:000055">
    <property type="entry name" value="Complement decay-accelerating factor, GPI-anchored"/>
    <property type="match status" value="2"/>
</dbReference>
<comment type="caution">
    <text evidence="6">Lacks conserved residue(s) required for the propagation of feature annotation.</text>
</comment>
<dbReference type="GO" id="GO:0006958">
    <property type="term" value="P:complement activation, classical pathway"/>
    <property type="evidence" value="ECO:0007669"/>
    <property type="project" value="UniProtKB-KW"/>
</dbReference>
<dbReference type="AlphaFoldDB" id="A0A7N4NZH0"/>
<feature type="domain" description="Sushi" evidence="9">
    <location>
        <begin position="181"/>
        <end position="242"/>
    </location>
</feature>
<feature type="domain" description="Sushi" evidence="9">
    <location>
        <begin position="243"/>
        <end position="307"/>
    </location>
</feature>
<keyword evidence="1 6" id="KW-0768">Sushi</keyword>
<dbReference type="GO" id="GO:0045087">
    <property type="term" value="P:innate immune response"/>
    <property type="evidence" value="ECO:0007669"/>
    <property type="project" value="UniProtKB-KW"/>
</dbReference>
<feature type="domain" description="Sushi" evidence="9">
    <location>
        <begin position="117"/>
        <end position="180"/>
    </location>
</feature>
<dbReference type="Gene3D" id="2.10.70.10">
    <property type="entry name" value="Complement Module, domain 1"/>
    <property type="match status" value="6"/>
</dbReference>
<dbReference type="GeneTree" id="ENSGT00940000164219"/>